<keyword evidence="4" id="KW-1185">Reference proteome</keyword>
<name>A0A6I8LFR6_9PSEU</name>
<keyword evidence="2" id="KW-1133">Transmembrane helix</keyword>
<evidence type="ECO:0000313" key="4">
    <source>
        <dbReference type="Proteomes" id="UP000399805"/>
    </source>
</evidence>
<evidence type="ECO:0000256" key="1">
    <source>
        <dbReference type="SAM" id="MobiDB-lite"/>
    </source>
</evidence>
<keyword evidence="2" id="KW-0472">Membrane</keyword>
<dbReference type="EMBL" id="CABVGP010000001">
    <property type="protein sequence ID" value="VVJ16284.1"/>
    <property type="molecule type" value="Genomic_DNA"/>
</dbReference>
<dbReference type="AlphaFoldDB" id="A0A6I8LFR6"/>
<feature type="transmembrane region" description="Helical" evidence="2">
    <location>
        <begin position="12"/>
        <end position="39"/>
    </location>
</feature>
<feature type="region of interest" description="Disordered" evidence="1">
    <location>
        <begin position="183"/>
        <end position="202"/>
    </location>
</feature>
<protein>
    <recommendedName>
        <fullName evidence="5">Pentapeptide repeat-containing protein</fullName>
    </recommendedName>
</protein>
<dbReference type="Proteomes" id="UP000399805">
    <property type="component" value="Unassembled WGS sequence"/>
</dbReference>
<evidence type="ECO:0000256" key="2">
    <source>
        <dbReference type="SAM" id="Phobius"/>
    </source>
</evidence>
<keyword evidence="2" id="KW-0812">Transmembrane</keyword>
<evidence type="ECO:0000313" key="3">
    <source>
        <dbReference type="EMBL" id="VVJ16284.1"/>
    </source>
</evidence>
<evidence type="ECO:0008006" key="5">
    <source>
        <dbReference type="Google" id="ProtNLM"/>
    </source>
</evidence>
<feature type="compositionally biased region" description="Acidic residues" evidence="1">
    <location>
        <begin position="192"/>
        <end position="202"/>
    </location>
</feature>
<feature type="transmembrane region" description="Helical" evidence="2">
    <location>
        <begin position="51"/>
        <end position="73"/>
    </location>
</feature>
<proteinExistence type="predicted"/>
<reference evidence="3 4" key="1">
    <citation type="submission" date="2019-09" db="EMBL/GenBank/DDBJ databases">
        <authorList>
            <person name="Leyn A S."/>
        </authorList>
    </citation>
    <scope>NUCLEOTIDE SEQUENCE [LARGE SCALE GENOMIC DNA]</scope>
    <source>
        <strain evidence="3">AA231_1</strain>
    </source>
</reference>
<accession>A0A6I8LFR6</accession>
<gene>
    <name evidence="3" type="ORF">AA23TX_01305</name>
</gene>
<sequence>MPPDRPAACHNLRLVGFVWFLVPGLVLGAVAVVLAAIAFFSSRAAVVRYRLFLIGSVLGAGGALLLVTGWLLGDPATPRGDALKTGGLAGGAILAVYALWINDRRRRTEEARHEVERTRAQQDRERTENEQFAKAVELLGHAADQVRVGALHALAGLARTRPAYTQTVLDVLCAYLRRPFGHPGYDARPDNPDEAEPEPDEDWPAERIAEADREQQVRLTAQRLIAALLPGRADEGAVRYDLDLTAANLEYLDLTGRSLGRLIARRARLHGVNRLGELRVGGPALFSGATFHGRTELAGARFDGGISVLKAEIKGAWRVTGAQARVFADLRTAAPDEQFGALTLLGDAELKVDDDSGWATRSGA</sequence>
<organism evidence="3 4">
    <name type="scientific">Amycolatopsis camponoti</name>
    <dbReference type="NCBI Taxonomy" id="2606593"/>
    <lineage>
        <taxon>Bacteria</taxon>
        <taxon>Bacillati</taxon>
        <taxon>Actinomycetota</taxon>
        <taxon>Actinomycetes</taxon>
        <taxon>Pseudonocardiales</taxon>
        <taxon>Pseudonocardiaceae</taxon>
        <taxon>Amycolatopsis</taxon>
    </lineage>
</organism>
<feature type="transmembrane region" description="Helical" evidence="2">
    <location>
        <begin position="85"/>
        <end position="102"/>
    </location>
</feature>